<dbReference type="EMBL" id="QGMK01002923">
    <property type="protein sequence ID" value="TVY55232.1"/>
    <property type="molecule type" value="Genomic_DNA"/>
</dbReference>
<feature type="region of interest" description="Disordered" evidence="1">
    <location>
        <begin position="43"/>
        <end position="70"/>
    </location>
</feature>
<evidence type="ECO:0000313" key="2">
    <source>
        <dbReference type="EMBL" id="TVY55232.1"/>
    </source>
</evidence>
<proteinExistence type="predicted"/>
<dbReference type="Proteomes" id="UP000469558">
    <property type="component" value="Unassembled WGS sequence"/>
</dbReference>
<reference evidence="2 3" key="1">
    <citation type="submission" date="2018-05" db="EMBL/GenBank/DDBJ databases">
        <title>Genome sequencing and assembly of the regulated plant pathogen Lachnellula willkommii and related sister species for the development of diagnostic species identification markers.</title>
        <authorList>
            <person name="Giroux E."/>
            <person name="Bilodeau G."/>
        </authorList>
    </citation>
    <scope>NUCLEOTIDE SEQUENCE [LARGE SCALE GENOMIC DNA]</scope>
    <source>
        <strain evidence="2 3">CBS 268.59</strain>
    </source>
</reference>
<name>A0A8T9BVP0_9HELO</name>
<feature type="compositionally biased region" description="Polar residues" evidence="1">
    <location>
        <begin position="43"/>
        <end position="52"/>
    </location>
</feature>
<accession>A0A8T9BVP0</accession>
<comment type="caution">
    <text evidence="2">The sequence shown here is derived from an EMBL/GenBank/DDBJ whole genome shotgun (WGS) entry which is preliminary data.</text>
</comment>
<evidence type="ECO:0000313" key="3">
    <source>
        <dbReference type="Proteomes" id="UP000469558"/>
    </source>
</evidence>
<evidence type="ECO:0000256" key="1">
    <source>
        <dbReference type="SAM" id="MobiDB-lite"/>
    </source>
</evidence>
<gene>
    <name evidence="2" type="ORF">LSUE1_G009604</name>
</gene>
<protein>
    <submittedName>
        <fullName evidence="2">Uncharacterized protein</fullName>
    </submittedName>
</protein>
<dbReference type="OrthoDB" id="5391496at2759"/>
<sequence length="159" mass="17355">MPPKPLALQPTLPSELLTYILSHNAQPVTLIICQPRAKFLSSLKRSTTSRQTAPPPENEPQDAASEQAPPHPLLIPTLQQIATSRSMKLVFIPTVSHLRAYLAVFTSPEGKEKRQYKEGQEKGKKAPLLVAYGLVELHKDTSEWSAQGLGNSVAGLVEA</sequence>
<organism evidence="2 3">
    <name type="scientific">Lachnellula suecica</name>
    <dbReference type="NCBI Taxonomy" id="602035"/>
    <lineage>
        <taxon>Eukaryota</taxon>
        <taxon>Fungi</taxon>
        <taxon>Dikarya</taxon>
        <taxon>Ascomycota</taxon>
        <taxon>Pezizomycotina</taxon>
        <taxon>Leotiomycetes</taxon>
        <taxon>Helotiales</taxon>
        <taxon>Lachnaceae</taxon>
        <taxon>Lachnellula</taxon>
    </lineage>
</organism>
<dbReference type="AlphaFoldDB" id="A0A8T9BVP0"/>
<feature type="non-terminal residue" evidence="2">
    <location>
        <position position="159"/>
    </location>
</feature>
<keyword evidence="3" id="KW-1185">Reference proteome</keyword>